<comment type="subcellular location">
    <subcellularLocation>
        <location evidence="1">Cell membrane</location>
        <topology evidence="1">Lipid-anchor</topology>
        <topology evidence="1">GPI-anchor</topology>
    </subcellularLocation>
</comment>
<evidence type="ECO:0000313" key="12">
    <source>
        <dbReference type="EMBL" id="KAJ8334970.1"/>
    </source>
</evidence>
<evidence type="ECO:0000256" key="5">
    <source>
        <dbReference type="ARBA" id="ARBA00023136"/>
    </source>
</evidence>
<feature type="signal peptide" evidence="10">
    <location>
        <begin position="1"/>
        <end position="20"/>
    </location>
</feature>
<gene>
    <name evidence="12" type="ORF">SKAU_G00406090</name>
</gene>
<dbReference type="AlphaFoldDB" id="A0A9Q1EA43"/>
<evidence type="ECO:0000256" key="4">
    <source>
        <dbReference type="ARBA" id="ARBA00022729"/>
    </source>
</evidence>
<dbReference type="EMBL" id="JAINUF010000021">
    <property type="protein sequence ID" value="KAJ8334970.1"/>
    <property type="molecule type" value="Genomic_DNA"/>
</dbReference>
<evidence type="ECO:0000256" key="7">
    <source>
        <dbReference type="ARBA" id="ARBA00023180"/>
    </source>
</evidence>
<dbReference type="Pfam" id="PF00021">
    <property type="entry name" value="UPAR_LY6"/>
    <property type="match status" value="1"/>
</dbReference>
<feature type="domain" description="UPAR/Ly6" evidence="11">
    <location>
        <begin position="19"/>
        <end position="101"/>
    </location>
</feature>
<dbReference type="Gene3D" id="2.10.60.10">
    <property type="entry name" value="CD59"/>
    <property type="match status" value="1"/>
</dbReference>
<dbReference type="GO" id="GO:0035036">
    <property type="term" value="P:sperm-egg recognition"/>
    <property type="evidence" value="ECO:0007669"/>
    <property type="project" value="TreeGrafter"/>
</dbReference>
<accession>A0A9Q1EA43</accession>
<name>A0A9Q1EA43_SYNKA</name>
<sequence length="128" mass="13587">MSRIILGIFAVGLLFAVGQALQCYKCDFGIGSLCITTKETCKEGEQCYSGEGKAAHVVPIKTKGCLPIAECNKVTDLPLIDNATIYTIEKTCCSEDLCNSAPNLPAPVLLPLTMATLSASLLMSRTLV</sequence>
<keyword evidence="5" id="KW-0472">Membrane</keyword>
<evidence type="ECO:0000256" key="9">
    <source>
        <dbReference type="ARBA" id="ARBA00029446"/>
    </source>
</evidence>
<feature type="chain" id="PRO_5040280758" description="UPAR/Ly6 domain-containing protein" evidence="10">
    <location>
        <begin position="21"/>
        <end position="128"/>
    </location>
</feature>
<evidence type="ECO:0000313" key="13">
    <source>
        <dbReference type="Proteomes" id="UP001152622"/>
    </source>
</evidence>
<dbReference type="OrthoDB" id="5962859at2759"/>
<comment type="similarity">
    <text evidence="9">Belongs to the SPACA4/bouncer family.</text>
</comment>
<dbReference type="GO" id="GO:0098552">
    <property type="term" value="C:side of membrane"/>
    <property type="evidence" value="ECO:0007669"/>
    <property type="project" value="UniProtKB-KW"/>
</dbReference>
<evidence type="ECO:0000256" key="6">
    <source>
        <dbReference type="ARBA" id="ARBA00023157"/>
    </source>
</evidence>
<keyword evidence="8" id="KW-0449">Lipoprotein</keyword>
<organism evidence="12 13">
    <name type="scientific">Synaphobranchus kaupii</name>
    <name type="common">Kaup's arrowtooth eel</name>
    <dbReference type="NCBI Taxonomy" id="118154"/>
    <lineage>
        <taxon>Eukaryota</taxon>
        <taxon>Metazoa</taxon>
        <taxon>Chordata</taxon>
        <taxon>Craniata</taxon>
        <taxon>Vertebrata</taxon>
        <taxon>Euteleostomi</taxon>
        <taxon>Actinopterygii</taxon>
        <taxon>Neopterygii</taxon>
        <taxon>Teleostei</taxon>
        <taxon>Anguilliformes</taxon>
        <taxon>Synaphobranchidae</taxon>
        <taxon>Synaphobranchus</taxon>
    </lineage>
</organism>
<keyword evidence="3" id="KW-0336">GPI-anchor</keyword>
<evidence type="ECO:0000256" key="8">
    <source>
        <dbReference type="ARBA" id="ARBA00023288"/>
    </source>
</evidence>
<dbReference type="InterPro" id="IPR016054">
    <property type="entry name" value="LY6_UPA_recep-like"/>
</dbReference>
<dbReference type="Proteomes" id="UP001152622">
    <property type="component" value="Chromosome 21"/>
</dbReference>
<dbReference type="InterPro" id="IPR045860">
    <property type="entry name" value="Snake_toxin-like_sf"/>
</dbReference>
<evidence type="ECO:0000256" key="2">
    <source>
        <dbReference type="ARBA" id="ARBA00022475"/>
    </source>
</evidence>
<evidence type="ECO:0000256" key="1">
    <source>
        <dbReference type="ARBA" id="ARBA00004609"/>
    </source>
</evidence>
<keyword evidence="13" id="KW-1185">Reference proteome</keyword>
<dbReference type="PANTHER" id="PTHR47613:SF1">
    <property type="entry name" value="SPERM ACROSOME MEMBRANE-ASSOCIATED PROTEIN 4"/>
    <property type="match status" value="1"/>
</dbReference>
<evidence type="ECO:0000256" key="3">
    <source>
        <dbReference type="ARBA" id="ARBA00022622"/>
    </source>
</evidence>
<dbReference type="SUPFAM" id="SSF57302">
    <property type="entry name" value="Snake toxin-like"/>
    <property type="match status" value="1"/>
</dbReference>
<reference evidence="12" key="1">
    <citation type="journal article" date="2023" name="Science">
        <title>Genome structures resolve the early diversification of teleost fishes.</title>
        <authorList>
            <person name="Parey E."/>
            <person name="Louis A."/>
            <person name="Montfort J."/>
            <person name="Bouchez O."/>
            <person name="Roques C."/>
            <person name="Iampietro C."/>
            <person name="Lluch J."/>
            <person name="Castinel A."/>
            <person name="Donnadieu C."/>
            <person name="Desvignes T."/>
            <person name="Floi Bucao C."/>
            <person name="Jouanno E."/>
            <person name="Wen M."/>
            <person name="Mejri S."/>
            <person name="Dirks R."/>
            <person name="Jansen H."/>
            <person name="Henkel C."/>
            <person name="Chen W.J."/>
            <person name="Zahm M."/>
            <person name="Cabau C."/>
            <person name="Klopp C."/>
            <person name="Thompson A.W."/>
            <person name="Robinson-Rechavi M."/>
            <person name="Braasch I."/>
            <person name="Lecointre G."/>
            <person name="Bobe J."/>
            <person name="Postlethwait J.H."/>
            <person name="Berthelot C."/>
            <person name="Roest Crollius H."/>
            <person name="Guiguen Y."/>
        </authorList>
    </citation>
    <scope>NUCLEOTIDE SEQUENCE</scope>
    <source>
        <strain evidence="12">WJC10195</strain>
    </source>
</reference>
<dbReference type="GO" id="GO:0005886">
    <property type="term" value="C:plasma membrane"/>
    <property type="evidence" value="ECO:0007669"/>
    <property type="project" value="UniProtKB-SubCell"/>
</dbReference>
<dbReference type="InterPro" id="IPR046354">
    <property type="entry name" value="SPACA4/Bouncer"/>
</dbReference>
<comment type="caution">
    <text evidence="12">The sequence shown here is derived from an EMBL/GenBank/DDBJ whole genome shotgun (WGS) entry which is preliminary data.</text>
</comment>
<proteinExistence type="inferred from homology"/>
<evidence type="ECO:0000256" key="10">
    <source>
        <dbReference type="SAM" id="SignalP"/>
    </source>
</evidence>
<keyword evidence="6" id="KW-1015">Disulfide bond</keyword>
<dbReference type="PANTHER" id="PTHR47613">
    <property type="entry name" value="SPERM ACROSOME MEMBRANE-ASSOCIATED PROTEIN 4"/>
    <property type="match status" value="1"/>
</dbReference>
<keyword evidence="4 10" id="KW-0732">Signal</keyword>
<keyword evidence="2" id="KW-1003">Cell membrane</keyword>
<protein>
    <recommendedName>
        <fullName evidence="11">UPAR/Ly6 domain-containing protein</fullName>
    </recommendedName>
</protein>
<evidence type="ECO:0000259" key="11">
    <source>
        <dbReference type="Pfam" id="PF00021"/>
    </source>
</evidence>
<keyword evidence="7" id="KW-0325">Glycoprotein</keyword>